<dbReference type="InterPro" id="IPR055178">
    <property type="entry name" value="RsdA/BaiN/AoA(So)-like_dom"/>
</dbReference>
<proteinExistence type="predicted"/>
<dbReference type="InterPro" id="IPR004792">
    <property type="entry name" value="BaiN-like"/>
</dbReference>
<evidence type="ECO:0000256" key="3">
    <source>
        <dbReference type="ARBA" id="ARBA00022827"/>
    </source>
</evidence>
<dbReference type="Gene3D" id="2.40.30.10">
    <property type="entry name" value="Translation factors"/>
    <property type="match status" value="1"/>
</dbReference>
<evidence type="ECO:0000313" key="6">
    <source>
        <dbReference type="EMBL" id="SNQ60775.1"/>
    </source>
</evidence>
<dbReference type="InterPro" id="IPR057661">
    <property type="entry name" value="RsdA/BaiN/AoA(So)_Rossmann"/>
</dbReference>
<dbReference type="InterPro" id="IPR036188">
    <property type="entry name" value="FAD/NAD-bd_sf"/>
</dbReference>
<dbReference type="Pfam" id="PF22780">
    <property type="entry name" value="HI0933_like_1st"/>
    <property type="match status" value="1"/>
</dbReference>
<keyword evidence="7" id="KW-1185">Reference proteome</keyword>
<sequence>MKNMIEKDILIIGAGASGMMCAIESGKRGRSALVLDHAANIGRKIRISGGGSCNFTNTNTSHTNYLSDNPHFCKSALSRFTPRDIIALLEKHDVKYEEREQGQLFCTKSSEEIIRVLESESNNAGVNIILNCRILGVKKDDSFMVSTDQGIFGSESLVIATGGLSYPRTGASGIGYMIAKKFGLKVTELKPALVPFIFSPEDLAIFGELSGVSIDAAVKCNNIKFRGSMLFTHRGLSGPAILQVSSYWKEGDTIVIDLLPETDIYGIFIAKQQSKSKIDMHNLLSQYLPSRFAKTWCVSNIQSKPVNQYNEKELRKISHQLHNWEIKPISTEGFETAEVTLGGIDTNELSSKTMESRKVKGLYFTGEVIDVTGQLGGYNLHWAWASGFVAGQYA</sequence>
<keyword evidence="2" id="KW-0285">Flavoprotein</keyword>
<comment type="cofactor">
    <cofactor evidence="1">
        <name>FAD</name>
        <dbReference type="ChEBI" id="CHEBI:57692"/>
    </cofactor>
</comment>
<dbReference type="PRINTS" id="PR00411">
    <property type="entry name" value="PNDRDTASEI"/>
</dbReference>
<organism evidence="6 7">
    <name type="scientific">Candidatus Methanoperedens nitratireducens</name>
    <dbReference type="NCBI Taxonomy" id="1392998"/>
    <lineage>
        <taxon>Archaea</taxon>
        <taxon>Methanobacteriati</taxon>
        <taxon>Methanobacteriota</taxon>
        <taxon>Stenosarchaea group</taxon>
        <taxon>Methanomicrobia</taxon>
        <taxon>Methanosarcinales</taxon>
        <taxon>ANME-2 cluster</taxon>
        <taxon>Candidatus Methanoperedentaceae</taxon>
        <taxon>Candidatus Methanoperedens</taxon>
    </lineage>
</organism>
<dbReference type="PANTHER" id="PTHR42887">
    <property type="entry name" value="OS12G0638800 PROTEIN"/>
    <property type="match status" value="1"/>
</dbReference>
<dbReference type="EMBL" id="FZMP01000115">
    <property type="protein sequence ID" value="SNQ60775.1"/>
    <property type="molecule type" value="Genomic_DNA"/>
</dbReference>
<evidence type="ECO:0000256" key="2">
    <source>
        <dbReference type="ARBA" id="ARBA00022630"/>
    </source>
</evidence>
<dbReference type="Gene3D" id="3.50.50.60">
    <property type="entry name" value="FAD/NAD(P)-binding domain"/>
    <property type="match status" value="1"/>
</dbReference>
<accession>A0A284VNB3</accession>
<dbReference type="NCBIfam" id="TIGR00275">
    <property type="entry name" value="aminoacetone oxidase family FAD-binding enzyme"/>
    <property type="match status" value="1"/>
</dbReference>
<keyword evidence="3" id="KW-0274">FAD</keyword>
<evidence type="ECO:0000259" key="4">
    <source>
        <dbReference type="Pfam" id="PF03486"/>
    </source>
</evidence>
<protein>
    <recommendedName>
        <fullName evidence="8">Flavoprotein, HI0933 family</fullName>
    </recommendedName>
</protein>
<dbReference type="AlphaFoldDB" id="A0A284VNB3"/>
<feature type="domain" description="RsdA/BaiN/AoA(So)-like Rossmann fold-like" evidence="4">
    <location>
        <begin position="8"/>
        <end position="392"/>
    </location>
</feature>
<gene>
    <name evidence="6" type="ORF">MNV_2010023</name>
</gene>
<evidence type="ECO:0000313" key="7">
    <source>
        <dbReference type="Proteomes" id="UP000218615"/>
    </source>
</evidence>
<evidence type="ECO:0000256" key="1">
    <source>
        <dbReference type="ARBA" id="ARBA00001974"/>
    </source>
</evidence>
<evidence type="ECO:0000259" key="5">
    <source>
        <dbReference type="Pfam" id="PF22780"/>
    </source>
</evidence>
<dbReference type="PRINTS" id="PR00368">
    <property type="entry name" value="FADPNR"/>
</dbReference>
<dbReference type="InterPro" id="IPR023166">
    <property type="entry name" value="BaiN-like_dom_sf"/>
</dbReference>
<dbReference type="Proteomes" id="UP000218615">
    <property type="component" value="Unassembled WGS sequence"/>
</dbReference>
<dbReference type="PANTHER" id="PTHR42887:SF2">
    <property type="entry name" value="OS12G0638800 PROTEIN"/>
    <property type="match status" value="1"/>
</dbReference>
<dbReference type="SUPFAM" id="SSF160996">
    <property type="entry name" value="HI0933 insert domain-like"/>
    <property type="match status" value="1"/>
</dbReference>
<reference evidence="7" key="1">
    <citation type="submission" date="2017-06" db="EMBL/GenBank/DDBJ databases">
        <authorList>
            <person name="Cremers G."/>
        </authorList>
    </citation>
    <scope>NUCLEOTIDE SEQUENCE [LARGE SCALE GENOMIC DNA]</scope>
</reference>
<evidence type="ECO:0008006" key="8">
    <source>
        <dbReference type="Google" id="ProtNLM"/>
    </source>
</evidence>
<dbReference type="Pfam" id="PF03486">
    <property type="entry name" value="HI0933_like"/>
    <property type="match status" value="1"/>
</dbReference>
<feature type="domain" description="RsdA/BaiN/AoA(So)-like insert" evidence="5">
    <location>
        <begin position="190"/>
        <end position="339"/>
    </location>
</feature>
<dbReference type="Gene3D" id="1.10.8.260">
    <property type="entry name" value="HI0933 insert domain-like"/>
    <property type="match status" value="1"/>
</dbReference>
<dbReference type="SUPFAM" id="SSF51905">
    <property type="entry name" value="FAD/NAD(P)-binding domain"/>
    <property type="match status" value="1"/>
</dbReference>
<name>A0A284VNB3_9EURY</name>